<proteinExistence type="predicted"/>
<keyword evidence="1" id="KW-0472">Membrane</keyword>
<protein>
    <submittedName>
        <fullName evidence="2">Uncharacterized protein</fullName>
    </submittedName>
</protein>
<dbReference type="STRING" id="314225.ELI_03360"/>
<dbReference type="HOGENOM" id="CLU_2493117_0_0_5"/>
<sequence length="86" mass="9091">MFGADTPLVMDALQMAAVAAAVGAGAIYLVMRRRTQAASSDTATADRLKGRVEVLERIVTDPSVRVASQIEALRDDDATKANKETA</sequence>
<reference evidence="3" key="1">
    <citation type="journal article" date="2009" name="J. Bacteriol.">
        <title>Complete genome sequence of Erythrobacter litoralis HTCC2594.</title>
        <authorList>
            <person name="Oh H.M."/>
            <person name="Giovannoni S.J."/>
            <person name="Ferriera S."/>
            <person name="Johnson J."/>
            <person name="Cho J.C."/>
        </authorList>
    </citation>
    <scope>NUCLEOTIDE SEQUENCE [LARGE SCALE GENOMIC DNA]</scope>
    <source>
        <strain evidence="3">HTCC2594</strain>
    </source>
</reference>
<dbReference type="AlphaFoldDB" id="Q2NC27"/>
<evidence type="ECO:0000313" key="3">
    <source>
        <dbReference type="Proteomes" id="UP000008808"/>
    </source>
</evidence>
<dbReference type="Proteomes" id="UP000008808">
    <property type="component" value="Chromosome"/>
</dbReference>
<dbReference type="KEGG" id="eli:ELI_03360"/>
<dbReference type="RefSeq" id="WP_011413640.1">
    <property type="nucleotide sequence ID" value="NC_007722.1"/>
</dbReference>
<evidence type="ECO:0000313" key="2">
    <source>
        <dbReference type="EMBL" id="ABC62764.1"/>
    </source>
</evidence>
<feature type="transmembrane region" description="Helical" evidence="1">
    <location>
        <begin position="12"/>
        <end position="31"/>
    </location>
</feature>
<dbReference type="EMBL" id="CP000157">
    <property type="protein sequence ID" value="ABC62764.1"/>
    <property type="molecule type" value="Genomic_DNA"/>
</dbReference>
<keyword evidence="3" id="KW-1185">Reference proteome</keyword>
<evidence type="ECO:0000256" key="1">
    <source>
        <dbReference type="SAM" id="Phobius"/>
    </source>
</evidence>
<organism evidence="2 3">
    <name type="scientific">Erythrobacter litoralis (strain HTCC2594)</name>
    <dbReference type="NCBI Taxonomy" id="314225"/>
    <lineage>
        <taxon>Bacteria</taxon>
        <taxon>Pseudomonadati</taxon>
        <taxon>Pseudomonadota</taxon>
        <taxon>Alphaproteobacteria</taxon>
        <taxon>Sphingomonadales</taxon>
        <taxon>Erythrobacteraceae</taxon>
        <taxon>Erythrobacter/Porphyrobacter group</taxon>
        <taxon>Erythrobacter</taxon>
    </lineage>
</organism>
<accession>Q2NC27</accession>
<gene>
    <name evidence="2" type="ordered locus">ELI_03360</name>
</gene>
<keyword evidence="1" id="KW-1133">Transmembrane helix</keyword>
<dbReference type="OrthoDB" id="7410078at2"/>
<name>Q2NC27_ERYLH</name>
<keyword evidence="1" id="KW-0812">Transmembrane</keyword>